<dbReference type="InterPro" id="IPR000938">
    <property type="entry name" value="CAP-Gly_domain"/>
</dbReference>
<dbReference type="SUPFAM" id="SSF74924">
    <property type="entry name" value="Cap-Gly domain"/>
    <property type="match status" value="1"/>
</dbReference>
<keyword evidence="10" id="KW-1185">Reference proteome</keyword>
<evidence type="ECO:0000256" key="2">
    <source>
        <dbReference type="ARBA" id="ARBA00022490"/>
    </source>
</evidence>
<feature type="compositionally biased region" description="Basic and acidic residues" evidence="7">
    <location>
        <begin position="62"/>
        <end position="75"/>
    </location>
</feature>
<evidence type="ECO:0000256" key="3">
    <source>
        <dbReference type="ARBA" id="ARBA00022701"/>
    </source>
</evidence>
<dbReference type="EMBL" id="CANTFM010001145">
    <property type="protein sequence ID" value="CAI5735703.1"/>
    <property type="molecule type" value="Genomic_DNA"/>
</dbReference>
<protein>
    <recommendedName>
        <fullName evidence="8">CAP-Gly domain-containing protein</fullName>
    </recommendedName>
</protein>
<dbReference type="Proteomes" id="UP001162029">
    <property type="component" value="Unassembled WGS sequence"/>
</dbReference>
<keyword evidence="2" id="KW-0963">Cytoplasm</keyword>
<feature type="domain" description="CAP-Gly" evidence="8">
    <location>
        <begin position="343"/>
        <end position="385"/>
    </location>
</feature>
<dbReference type="Gene3D" id="2.30.30.190">
    <property type="entry name" value="CAP Gly-rich-like domain"/>
    <property type="match status" value="1"/>
</dbReference>
<evidence type="ECO:0000256" key="5">
    <source>
        <dbReference type="ARBA" id="ARBA00023054"/>
    </source>
</evidence>
<keyword evidence="3" id="KW-0493">Microtubule</keyword>
<dbReference type="PANTHER" id="PTHR18916">
    <property type="entry name" value="DYNACTIN 1-RELATED MICROTUBULE-BINDING"/>
    <property type="match status" value="1"/>
</dbReference>
<evidence type="ECO:0000256" key="1">
    <source>
        <dbReference type="ARBA" id="ARBA00004186"/>
    </source>
</evidence>
<evidence type="ECO:0000259" key="8">
    <source>
        <dbReference type="PROSITE" id="PS50245"/>
    </source>
</evidence>
<feature type="region of interest" description="Disordered" evidence="7">
    <location>
        <begin position="48"/>
        <end position="83"/>
    </location>
</feature>
<evidence type="ECO:0000313" key="9">
    <source>
        <dbReference type="EMBL" id="CAI5735703.1"/>
    </source>
</evidence>
<organism evidence="9 10">
    <name type="scientific">Peronospora destructor</name>
    <dbReference type="NCBI Taxonomy" id="86335"/>
    <lineage>
        <taxon>Eukaryota</taxon>
        <taxon>Sar</taxon>
        <taxon>Stramenopiles</taxon>
        <taxon>Oomycota</taxon>
        <taxon>Peronosporomycetes</taxon>
        <taxon>Peronosporales</taxon>
        <taxon>Peronosporaceae</taxon>
        <taxon>Peronospora</taxon>
    </lineage>
</organism>
<feature type="compositionally biased region" description="Basic and acidic residues" evidence="7">
    <location>
        <begin position="127"/>
        <end position="138"/>
    </location>
</feature>
<sequence length="394" mass="43765">MVSDYSAGGFNLSSRPEASSYCRQESTCVSDVLAYNELIQDMESAMKSMEDTAPPPRTDSNQGHDGDQSKTETTEVKSPTSKLYLKMRRINKPNLNFSKPLDRIHSLWHDAKARANNSSDASNDSVSSKERSPGRTMDRCLSSSDTSPLAFRSRSRTPFPLREEGVVLFDPQNLPVRLPYQRSASRDEATTKAKRERRAVEVGPRRRSLPVNIFSLQHRQEMLLQQKQQRKRSPKQQLEAPRDLQPFLLESVDPPLLSCDRSNSLHSMTDLFLPKTGDMHGVQVTTPVRAASPASSRTIRGAAKRTTTRRHSGSNVVYINGSPLCVGKFINVGNVPGVVRSIGTTRFATGTWVGIELYEPKGKNSGTINGEKYFSCAPNHGIFIRASRLGLSLQ</sequence>
<name>A0AAV0UHA5_9STRA</name>
<accession>A0AAV0UHA5</accession>
<keyword evidence="5" id="KW-0175">Coiled coil</keyword>
<evidence type="ECO:0000313" key="10">
    <source>
        <dbReference type="Proteomes" id="UP001162029"/>
    </source>
</evidence>
<keyword evidence="6" id="KW-0206">Cytoskeleton</keyword>
<comment type="caution">
    <text evidence="9">The sequence shown here is derived from an EMBL/GenBank/DDBJ whole genome shotgun (WGS) entry which is preliminary data.</text>
</comment>
<evidence type="ECO:0000256" key="7">
    <source>
        <dbReference type="SAM" id="MobiDB-lite"/>
    </source>
</evidence>
<dbReference type="PANTHER" id="PTHR18916:SF6">
    <property type="entry name" value="DYNACTIN SUBUNIT 1"/>
    <property type="match status" value="1"/>
</dbReference>
<evidence type="ECO:0000256" key="6">
    <source>
        <dbReference type="ARBA" id="ARBA00023212"/>
    </source>
</evidence>
<dbReference type="GO" id="GO:0005819">
    <property type="term" value="C:spindle"/>
    <property type="evidence" value="ECO:0007669"/>
    <property type="project" value="UniProtKB-SubCell"/>
</dbReference>
<evidence type="ECO:0000256" key="4">
    <source>
        <dbReference type="ARBA" id="ARBA00023017"/>
    </source>
</evidence>
<dbReference type="SMART" id="SM01052">
    <property type="entry name" value="CAP_GLY"/>
    <property type="match status" value="1"/>
</dbReference>
<reference evidence="9" key="1">
    <citation type="submission" date="2022-12" db="EMBL/GenBank/DDBJ databases">
        <authorList>
            <person name="Webb A."/>
        </authorList>
    </citation>
    <scope>NUCLEOTIDE SEQUENCE</scope>
    <source>
        <strain evidence="9">Pd1</strain>
    </source>
</reference>
<proteinExistence type="predicted"/>
<feature type="compositionally biased region" description="Basic and acidic residues" evidence="7">
    <location>
        <begin position="184"/>
        <end position="204"/>
    </location>
</feature>
<comment type="subcellular location">
    <subcellularLocation>
        <location evidence="1">Cytoplasm</location>
        <location evidence="1">Cytoskeleton</location>
        <location evidence="1">Spindle</location>
    </subcellularLocation>
</comment>
<gene>
    <name evidence="9" type="ORF">PDE001_LOCUS6094</name>
</gene>
<feature type="region of interest" description="Disordered" evidence="7">
    <location>
        <begin position="115"/>
        <end position="156"/>
    </location>
</feature>
<dbReference type="PROSITE" id="PS00845">
    <property type="entry name" value="CAP_GLY_1"/>
    <property type="match status" value="1"/>
</dbReference>
<dbReference type="InterPro" id="IPR036859">
    <property type="entry name" value="CAP-Gly_dom_sf"/>
</dbReference>
<keyword evidence="4" id="KW-0243">Dynein</keyword>
<dbReference type="GO" id="GO:0030286">
    <property type="term" value="C:dynein complex"/>
    <property type="evidence" value="ECO:0007669"/>
    <property type="project" value="UniProtKB-KW"/>
</dbReference>
<dbReference type="AlphaFoldDB" id="A0AAV0UHA5"/>
<dbReference type="Pfam" id="PF01302">
    <property type="entry name" value="CAP_GLY"/>
    <property type="match status" value="1"/>
</dbReference>
<feature type="region of interest" description="Disordered" evidence="7">
    <location>
        <begin position="179"/>
        <end position="204"/>
    </location>
</feature>
<dbReference type="PROSITE" id="PS50245">
    <property type="entry name" value="CAP_GLY_2"/>
    <property type="match status" value="1"/>
</dbReference>
<feature type="compositionally biased region" description="Low complexity" evidence="7">
    <location>
        <begin position="115"/>
        <end position="126"/>
    </location>
</feature>
<dbReference type="GO" id="GO:0005874">
    <property type="term" value="C:microtubule"/>
    <property type="evidence" value="ECO:0007669"/>
    <property type="project" value="UniProtKB-KW"/>
</dbReference>